<feature type="region of interest" description="Disordered" evidence="6">
    <location>
        <begin position="1"/>
        <end position="21"/>
    </location>
</feature>
<dbReference type="Pfam" id="PF00441">
    <property type="entry name" value="Acyl-CoA_dh_1"/>
    <property type="match status" value="1"/>
</dbReference>
<evidence type="ECO:0000256" key="5">
    <source>
        <dbReference type="RuleBase" id="RU362125"/>
    </source>
</evidence>
<comment type="cofactor">
    <cofactor evidence="1 5">
        <name>FAD</name>
        <dbReference type="ChEBI" id="CHEBI:57692"/>
    </cofactor>
</comment>
<feature type="region of interest" description="Disordered" evidence="6">
    <location>
        <begin position="159"/>
        <end position="185"/>
    </location>
</feature>
<dbReference type="SUPFAM" id="SSF47203">
    <property type="entry name" value="Acyl-CoA dehydrogenase C-terminal domain-like"/>
    <property type="match status" value="1"/>
</dbReference>
<keyword evidence="5" id="KW-0560">Oxidoreductase</keyword>
<evidence type="ECO:0000259" key="7">
    <source>
        <dbReference type="Pfam" id="PF00441"/>
    </source>
</evidence>
<dbReference type="CDD" id="cd00567">
    <property type="entry name" value="ACAD"/>
    <property type="match status" value="1"/>
</dbReference>
<keyword evidence="3 5" id="KW-0285">Flavoprotein</keyword>
<dbReference type="InterPro" id="IPR009075">
    <property type="entry name" value="AcylCo_DH/oxidase_C"/>
</dbReference>
<dbReference type="InterPro" id="IPR013786">
    <property type="entry name" value="AcylCoA_DH/ox_N"/>
</dbReference>
<dbReference type="GO" id="GO:0003995">
    <property type="term" value="F:acyl-CoA dehydrogenase activity"/>
    <property type="evidence" value="ECO:0007669"/>
    <property type="project" value="TreeGrafter"/>
</dbReference>
<protein>
    <submittedName>
        <fullName evidence="10">Alkylation response protein AidB-like acyl-CoA dehydrogenase</fullName>
    </submittedName>
</protein>
<evidence type="ECO:0000313" key="11">
    <source>
        <dbReference type="Proteomes" id="UP000239209"/>
    </source>
</evidence>
<sequence length="572" mass="62103">MTTSTRTSSTRSGDTGRTPPSLINELWRGTVRWDLLTPFPEQDGAERRRGDEACAELAAFLRDRVDPTRIDEDRDLPAELVAELRARGYHRMFRPAGEGGLGLSYANMFRVTETAASWSVPLALMFGKANALSPAAYLPLIPPGALNDRLHRHLREGTFGGSADTEPTGAGGDTRTTTATLDPTGTTYRLDGEKTYITNGTIADLYLITATLRENGTDRVSAFFVDADSPGFEVVARHDLIGLHGSPNAHLRLSGVEVPTEYRMSDVHAARDDVRRVTYHGRTLAVVPAAVALTRMCAYWSREFVNRRRIDGRPLGGYDEVQHMVAETVAEAYAMDALSRWTLLGGTADTLHEHAVLKNVATMTCWRAADRTVTLLGAEGLETAASKARRGVPALPVERALRDARVLRVAGGVDFLIDFWCARIRLADCHYRPADEPGEPSGTGGLLTADERLAGHAAFVDREAAWFGAYCAGLAARHGDRAALFARQHLLVALNRIANELLTMAVVLARGDAGADLADVYCRAAGRRVTALRAELDEASDRSAVAEDWLRGDRYAALLDDVITGPAETGRA</sequence>
<feature type="domain" description="Acyl-CoA oxidase/dehydrogenase middle" evidence="8">
    <location>
        <begin position="165"/>
        <end position="255"/>
    </location>
</feature>
<feature type="domain" description="Acyl-CoA dehydrogenase/oxidase N-terminal" evidence="9">
    <location>
        <begin position="56"/>
        <end position="132"/>
    </location>
</feature>
<organism evidence="10 11">
    <name type="scientific">Pseudosporangium ferrugineum</name>
    <dbReference type="NCBI Taxonomy" id="439699"/>
    <lineage>
        <taxon>Bacteria</taxon>
        <taxon>Bacillati</taxon>
        <taxon>Actinomycetota</taxon>
        <taxon>Actinomycetes</taxon>
        <taxon>Micromonosporales</taxon>
        <taxon>Micromonosporaceae</taxon>
        <taxon>Pseudosporangium</taxon>
    </lineage>
</organism>
<name>A0A2T0SB61_9ACTN</name>
<dbReference type="Pfam" id="PF02770">
    <property type="entry name" value="Acyl-CoA_dh_M"/>
    <property type="match status" value="1"/>
</dbReference>
<gene>
    <name evidence="10" type="ORF">CLV70_104217</name>
</gene>
<dbReference type="InterPro" id="IPR009100">
    <property type="entry name" value="AcylCoA_DH/oxidase_NM_dom_sf"/>
</dbReference>
<dbReference type="Gene3D" id="2.40.110.10">
    <property type="entry name" value="Butyryl-CoA Dehydrogenase, subunit A, domain 2"/>
    <property type="match status" value="1"/>
</dbReference>
<dbReference type="EMBL" id="PVZG01000004">
    <property type="protein sequence ID" value="PRY30665.1"/>
    <property type="molecule type" value="Genomic_DNA"/>
</dbReference>
<evidence type="ECO:0000256" key="6">
    <source>
        <dbReference type="SAM" id="MobiDB-lite"/>
    </source>
</evidence>
<dbReference type="InterPro" id="IPR006091">
    <property type="entry name" value="Acyl-CoA_Oxase/DH_mid-dom"/>
</dbReference>
<evidence type="ECO:0000256" key="3">
    <source>
        <dbReference type="ARBA" id="ARBA00022630"/>
    </source>
</evidence>
<comment type="caution">
    <text evidence="10">The sequence shown here is derived from an EMBL/GenBank/DDBJ whole genome shotgun (WGS) entry which is preliminary data.</text>
</comment>
<evidence type="ECO:0000259" key="8">
    <source>
        <dbReference type="Pfam" id="PF02770"/>
    </source>
</evidence>
<dbReference type="OrthoDB" id="6637748at2"/>
<dbReference type="InterPro" id="IPR046373">
    <property type="entry name" value="Acyl-CoA_Oxase/DH_mid-dom_sf"/>
</dbReference>
<evidence type="ECO:0000313" key="10">
    <source>
        <dbReference type="EMBL" id="PRY30665.1"/>
    </source>
</evidence>
<dbReference type="AlphaFoldDB" id="A0A2T0SB61"/>
<reference evidence="10 11" key="1">
    <citation type="submission" date="2018-03" db="EMBL/GenBank/DDBJ databases">
        <title>Genomic Encyclopedia of Archaeal and Bacterial Type Strains, Phase II (KMG-II): from individual species to whole genera.</title>
        <authorList>
            <person name="Goeker M."/>
        </authorList>
    </citation>
    <scope>NUCLEOTIDE SEQUENCE [LARGE SCALE GENOMIC DNA]</scope>
    <source>
        <strain evidence="10 11">DSM 45348</strain>
    </source>
</reference>
<accession>A0A2T0SB61</accession>
<keyword evidence="11" id="KW-1185">Reference proteome</keyword>
<feature type="compositionally biased region" description="Low complexity" evidence="6">
    <location>
        <begin position="1"/>
        <end position="18"/>
    </location>
</feature>
<dbReference type="PANTHER" id="PTHR43884:SF12">
    <property type="entry name" value="ISOVALERYL-COA DEHYDROGENASE, MITOCHONDRIAL-RELATED"/>
    <property type="match status" value="1"/>
</dbReference>
<evidence type="ECO:0000256" key="2">
    <source>
        <dbReference type="ARBA" id="ARBA00009347"/>
    </source>
</evidence>
<feature type="domain" description="Acyl-CoA dehydrogenase/oxidase C-terminal" evidence="7">
    <location>
        <begin position="284"/>
        <end position="413"/>
    </location>
</feature>
<dbReference type="PANTHER" id="PTHR43884">
    <property type="entry name" value="ACYL-COA DEHYDROGENASE"/>
    <property type="match status" value="1"/>
</dbReference>
<keyword evidence="4 5" id="KW-0274">FAD</keyword>
<dbReference type="InterPro" id="IPR037069">
    <property type="entry name" value="AcylCoA_DH/ox_N_sf"/>
</dbReference>
<evidence type="ECO:0000256" key="1">
    <source>
        <dbReference type="ARBA" id="ARBA00001974"/>
    </source>
</evidence>
<feature type="compositionally biased region" description="Low complexity" evidence="6">
    <location>
        <begin position="173"/>
        <end position="185"/>
    </location>
</feature>
<dbReference type="InterPro" id="IPR036250">
    <property type="entry name" value="AcylCo_DH-like_C"/>
</dbReference>
<evidence type="ECO:0000256" key="4">
    <source>
        <dbReference type="ARBA" id="ARBA00022827"/>
    </source>
</evidence>
<dbReference type="GO" id="GO:0050660">
    <property type="term" value="F:flavin adenine dinucleotide binding"/>
    <property type="evidence" value="ECO:0007669"/>
    <property type="project" value="InterPro"/>
</dbReference>
<dbReference type="RefSeq" id="WP_106126280.1">
    <property type="nucleotide sequence ID" value="NZ_PVZG01000004.1"/>
</dbReference>
<proteinExistence type="inferred from homology"/>
<dbReference type="SUPFAM" id="SSF56645">
    <property type="entry name" value="Acyl-CoA dehydrogenase NM domain-like"/>
    <property type="match status" value="1"/>
</dbReference>
<dbReference type="Proteomes" id="UP000239209">
    <property type="component" value="Unassembled WGS sequence"/>
</dbReference>
<comment type="similarity">
    <text evidence="2 5">Belongs to the acyl-CoA dehydrogenase family.</text>
</comment>
<evidence type="ECO:0000259" key="9">
    <source>
        <dbReference type="Pfam" id="PF02771"/>
    </source>
</evidence>
<dbReference type="Pfam" id="PF02771">
    <property type="entry name" value="Acyl-CoA_dh_N"/>
    <property type="match status" value="1"/>
</dbReference>
<dbReference type="Gene3D" id="1.20.140.10">
    <property type="entry name" value="Butyryl-CoA Dehydrogenase, subunit A, domain 3"/>
    <property type="match status" value="1"/>
</dbReference>
<dbReference type="Gene3D" id="1.10.540.10">
    <property type="entry name" value="Acyl-CoA dehydrogenase/oxidase, N-terminal domain"/>
    <property type="match status" value="1"/>
</dbReference>